<evidence type="ECO:0000256" key="7">
    <source>
        <dbReference type="ARBA" id="ARBA00022741"/>
    </source>
</evidence>
<organism evidence="11 12">
    <name type="scientific">Eupransor demetentiae</name>
    <dbReference type="NCBI Taxonomy" id="3109584"/>
    <lineage>
        <taxon>Bacteria</taxon>
        <taxon>Bacillati</taxon>
        <taxon>Bacillota</taxon>
        <taxon>Bacilli</taxon>
        <taxon>Lactobacillales</taxon>
        <taxon>Lactobacillaceae</taxon>
        <taxon>Eupransor</taxon>
    </lineage>
</organism>
<dbReference type="Pfam" id="PF02367">
    <property type="entry name" value="TsaE"/>
    <property type="match status" value="1"/>
</dbReference>
<dbReference type="RefSeq" id="WP_349641775.1">
    <property type="nucleotide sequence ID" value="NZ_CAWVOH010000001.1"/>
</dbReference>
<comment type="similarity">
    <text evidence="2">Belongs to the TsaE family.</text>
</comment>
<evidence type="ECO:0000256" key="6">
    <source>
        <dbReference type="ARBA" id="ARBA00022723"/>
    </source>
</evidence>
<dbReference type="Proteomes" id="UP001314241">
    <property type="component" value="Unassembled WGS sequence"/>
</dbReference>
<dbReference type="EMBL" id="CAWVOH010000001">
    <property type="protein sequence ID" value="CAK8054239.1"/>
    <property type="molecule type" value="Genomic_DNA"/>
</dbReference>
<evidence type="ECO:0000256" key="9">
    <source>
        <dbReference type="ARBA" id="ARBA00022842"/>
    </source>
</evidence>
<gene>
    <name evidence="11" type="ORF">R54876_GBNLAHCA_00801</name>
</gene>
<keyword evidence="6" id="KW-0479">Metal-binding</keyword>
<protein>
    <recommendedName>
        <fullName evidence="3">tRNA threonylcarbamoyladenosine biosynthesis protein TsaE</fullName>
    </recommendedName>
    <alternativeName>
        <fullName evidence="10">t(6)A37 threonylcarbamoyladenosine biosynthesis protein TsaE</fullName>
    </alternativeName>
</protein>
<keyword evidence="7" id="KW-0547">Nucleotide-binding</keyword>
<dbReference type="Gene3D" id="3.40.50.300">
    <property type="entry name" value="P-loop containing nucleotide triphosphate hydrolases"/>
    <property type="match status" value="1"/>
</dbReference>
<keyword evidence="4" id="KW-0963">Cytoplasm</keyword>
<dbReference type="InterPro" id="IPR027417">
    <property type="entry name" value="P-loop_NTPase"/>
</dbReference>
<reference evidence="11 12" key="1">
    <citation type="submission" date="2024-01" db="EMBL/GenBank/DDBJ databases">
        <authorList>
            <person name="Botero Cardona J."/>
        </authorList>
    </citation>
    <scope>NUCLEOTIDE SEQUENCE [LARGE SCALE GENOMIC DNA]</scope>
    <source>
        <strain evidence="11 12">LMG 33000</strain>
    </source>
</reference>
<evidence type="ECO:0000256" key="3">
    <source>
        <dbReference type="ARBA" id="ARBA00019010"/>
    </source>
</evidence>
<evidence type="ECO:0000256" key="1">
    <source>
        <dbReference type="ARBA" id="ARBA00004496"/>
    </source>
</evidence>
<evidence type="ECO:0000313" key="11">
    <source>
        <dbReference type="EMBL" id="CAK8054239.1"/>
    </source>
</evidence>
<dbReference type="NCBIfam" id="TIGR00150">
    <property type="entry name" value="T6A_YjeE"/>
    <property type="match status" value="1"/>
</dbReference>
<keyword evidence="8" id="KW-0067">ATP-binding</keyword>
<name>A0ABP0ESN7_9LACO</name>
<keyword evidence="12" id="KW-1185">Reference proteome</keyword>
<comment type="subcellular location">
    <subcellularLocation>
        <location evidence="1">Cytoplasm</location>
    </subcellularLocation>
</comment>
<dbReference type="PANTHER" id="PTHR33540">
    <property type="entry name" value="TRNA THREONYLCARBAMOYLADENOSINE BIOSYNTHESIS PROTEIN TSAE"/>
    <property type="match status" value="1"/>
</dbReference>
<comment type="caution">
    <text evidence="11">The sequence shown here is derived from an EMBL/GenBank/DDBJ whole genome shotgun (WGS) entry which is preliminary data.</text>
</comment>
<evidence type="ECO:0000313" key="12">
    <source>
        <dbReference type="Proteomes" id="UP001314241"/>
    </source>
</evidence>
<evidence type="ECO:0000256" key="5">
    <source>
        <dbReference type="ARBA" id="ARBA00022694"/>
    </source>
</evidence>
<evidence type="ECO:0000256" key="2">
    <source>
        <dbReference type="ARBA" id="ARBA00007599"/>
    </source>
</evidence>
<proteinExistence type="inferred from homology"/>
<evidence type="ECO:0000256" key="10">
    <source>
        <dbReference type="ARBA" id="ARBA00032441"/>
    </source>
</evidence>
<accession>A0ABP0ESN7</accession>
<dbReference type="PANTHER" id="PTHR33540:SF2">
    <property type="entry name" value="TRNA THREONYLCARBAMOYLADENOSINE BIOSYNTHESIS PROTEIN TSAE"/>
    <property type="match status" value="1"/>
</dbReference>
<keyword evidence="5" id="KW-0819">tRNA processing</keyword>
<sequence>MKKFRSNQVEDTQALAKAIAALAYPGLVITLTGDLGAGKTTFTQGFARAAGVKRRVKSPTFNIMSQYEGSNWPLYHFDAYRLENTGAQDQGFEDFLGTDGVALVEWPQYMADILPNDRLILDFKRLDGDDQREITVTGQGRAEKIEQALS</sequence>
<evidence type="ECO:0000256" key="4">
    <source>
        <dbReference type="ARBA" id="ARBA00022490"/>
    </source>
</evidence>
<dbReference type="InterPro" id="IPR003442">
    <property type="entry name" value="T6A_TsaE"/>
</dbReference>
<keyword evidence="9" id="KW-0460">Magnesium</keyword>
<evidence type="ECO:0000256" key="8">
    <source>
        <dbReference type="ARBA" id="ARBA00022840"/>
    </source>
</evidence>
<dbReference type="SUPFAM" id="SSF52540">
    <property type="entry name" value="P-loop containing nucleoside triphosphate hydrolases"/>
    <property type="match status" value="1"/>
</dbReference>